<name>A0ACB5RG84_9CLOT</name>
<protein>
    <submittedName>
        <fullName evidence="1">Permease</fullName>
    </submittedName>
</protein>
<accession>A0ACB5RG84</accession>
<evidence type="ECO:0000313" key="2">
    <source>
        <dbReference type="Proteomes" id="UP001058074"/>
    </source>
</evidence>
<proteinExistence type="predicted"/>
<organism evidence="1 2">
    <name type="scientific">Inconstantimicrobium mannanitabidum</name>
    <dbReference type="NCBI Taxonomy" id="1604901"/>
    <lineage>
        <taxon>Bacteria</taxon>
        <taxon>Bacillati</taxon>
        <taxon>Bacillota</taxon>
        <taxon>Clostridia</taxon>
        <taxon>Eubacteriales</taxon>
        <taxon>Clostridiaceae</taxon>
        <taxon>Inconstantimicrobium</taxon>
    </lineage>
</organism>
<dbReference type="EMBL" id="BROD01000001">
    <property type="protein sequence ID" value="GKX68076.1"/>
    <property type="molecule type" value="Genomic_DNA"/>
</dbReference>
<evidence type="ECO:0000313" key="1">
    <source>
        <dbReference type="EMBL" id="GKX68076.1"/>
    </source>
</evidence>
<gene>
    <name evidence="1" type="ORF">rsdtw13_33340</name>
</gene>
<sequence>MNKYYLLCPIFTLMGAFGAMFFKRVTNNNKSFFRYFTDWNFYLGGFLYFVGALLNIYVLHYLKYTVVLPITSITYIWTMIISYFIMKEKITKKKLIGVSLILIGAYCITL</sequence>
<dbReference type="Proteomes" id="UP001058074">
    <property type="component" value="Unassembled WGS sequence"/>
</dbReference>
<keyword evidence="2" id="KW-1185">Reference proteome</keyword>
<reference evidence="1" key="1">
    <citation type="journal article" date="2025" name="Int. J. Syst. Evol. Microbiol.">
        <title>Inconstantimicrobium mannanitabidum sp. nov., a novel member of the family Clostridiaceae isolated from anoxic soil under the treatment of reductive soil disinfestation.</title>
        <authorList>
            <person name="Ueki A."/>
            <person name="Tonouchi A."/>
            <person name="Honma S."/>
            <person name="Kaku N."/>
            <person name="Ueki K."/>
        </authorList>
    </citation>
    <scope>NUCLEOTIDE SEQUENCE</scope>
    <source>
        <strain evidence="1">TW13</strain>
    </source>
</reference>
<comment type="caution">
    <text evidence="1">The sequence shown here is derived from an EMBL/GenBank/DDBJ whole genome shotgun (WGS) entry which is preliminary data.</text>
</comment>